<evidence type="ECO:0000256" key="2">
    <source>
        <dbReference type="ARBA" id="ARBA00015553"/>
    </source>
</evidence>
<dbReference type="PANTHER" id="PTHR45900:SF1">
    <property type="entry name" value="MITOCHONDRIAL DNA REPAIR PROTEIN RECA HOMOLOG-RELATED"/>
    <property type="match status" value="1"/>
</dbReference>
<evidence type="ECO:0000256" key="1">
    <source>
        <dbReference type="ARBA" id="ARBA00009391"/>
    </source>
</evidence>
<evidence type="ECO:0000313" key="8">
    <source>
        <dbReference type="Proteomes" id="UP000317371"/>
    </source>
</evidence>
<keyword evidence="4" id="KW-0067">ATP-binding</keyword>
<evidence type="ECO:0000259" key="6">
    <source>
        <dbReference type="PROSITE" id="PS50162"/>
    </source>
</evidence>
<dbReference type="EMBL" id="VIGC01000048">
    <property type="protein sequence ID" value="TQE93176.1"/>
    <property type="molecule type" value="Genomic_DNA"/>
</dbReference>
<organism evidence="7 8">
    <name type="scientific">Litorilinea aerophila</name>
    <dbReference type="NCBI Taxonomy" id="1204385"/>
    <lineage>
        <taxon>Bacteria</taxon>
        <taxon>Bacillati</taxon>
        <taxon>Chloroflexota</taxon>
        <taxon>Caldilineae</taxon>
        <taxon>Caldilineales</taxon>
        <taxon>Caldilineaceae</taxon>
        <taxon>Litorilinea</taxon>
    </lineage>
</organism>
<accession>A0A540V8R4</accession>
<dbReference type="Pfam" id="PF00154">
    <property type="entry name" value="RecA_N"/>
    <property type="match status" value="1"/>
</dbReference>
<comment type="similarity">
    <text evidence="1">Belongs to the RecA family.</text>
</comment>
<dbReference type="InterPro" id="IPR020588">
    <property type="entry name" value="RecA_ATP-bd"/>
</dbReference>
<dbReference type="SUPFAM" id="SSF52540">
    <property type="entry name" value="P-loop containing nucleoside triphosphate hydrolases"/>
    <property type="match status" value="1"/>
</dbReference>
<dbReference type="InParanoid" id="A0A540V8R4"/>
<dbReference type="GO" id="GO:0006310">
    <property type="term" value="P:DNA recombination"/>
    <property type="evidence" value="ECO:0007669"/>
    <property type="project" value="UniProtKB-KW"/>
</dbReference>
<evidence type="ECO:0000256" key="3">
    <source>
        <dbReference type="ARBA" id="ARBA00022741"/>
    </source>
</evidence>
<dbReference type="GO" id="GO:0005524">
    <property type="term" value="F:ATP binding"/>
    <property type="evidence" value="ECO:0007669"/>
    <property type="project" value="UniProtKB-KW"/>
</dbReference>
<reference evidence="7 8" key="1">
    <citation type="submission" date="2019-06" db="EMBL/GenBank/DDBJ databases">
        <title>Genome sequence of Litorilinea aerophila BAA-2444.</title>
        <authorList>
            <person name="Maclea K.S."/>
            <person name="Maurais E.G."/>
            <person name="Iannazzi L.C."/>
        </authorList>
    </citation>
    <scope>NUCLEOTIDE SEQUENCE [LARGE SCALE GENOMIC DNA]</scope>
    <source>
        <strain evidence="7 8">ATCC BAA-2444</strain>
    </source>
</reference>
<dbReference type="PROSITE" id="PS50162">
    <property type="entry name" value="RECA_2"/>
    <property type="match status" value="1"/>
</dbReference>
<dbReference type="Gene3D" id="3.40.50.300">
    <property type="entry name" value="P-loop containing nucleotide triphosphate hydrolases"/>
    <property type="match status" value="1"/>
</dbReference>
<gene>
    <name evidence="7" type="ORF">FKZ61_22675</name>
</gene>
<feature type="non-terminal residue" evidence="7">
    <location>
        <position position="70"/>
    </location>
</feature>
<dbReference type="GO" id="GO:0005829">
    <property type="term" value="C:cytosol"/>
    <property type="evidence" value="ECO:0007669"/>
    <property type="project" value="TreeGrafter"/>
</dbReference>
<dbReference type="PANTHER" id="PTHR45900">
    <property type="entry name" value="RECA"/>
    <property type="match status" value="1"/>
</dbReference>
<comment type="caution">
    <text evidence="7">The sequence shown here is derived from an EMBL/GenBank/DDBJ whole genome shotgun (WGS) entry which is preliminary data.</text>
</comment>
<name>A0A540V8R4_9CHLR</name>
<dbReference type="InterPro" id="IPR027417">
    <property type="entry name" value="P-loop_NTPase"/>
</dbReference>
<dbReference type="AlphaFoldDB" id="A0A540V8R4"/>
<dbReference type="GO" id="GO:0003697">
    <property type="term" value="F:single-stranded DNA binding"/>
    <property type="evidence" value="ECO:0007669"/>
    <property type="project" value="InterPro"/>
</dbReference>
<dbReference type="InterPro" id="IPR049428">
    <property type="entry name" value="RecA-like_N"/>
</dbReference>
<dbReference type="GO" id="GO:0140664">
    <property type="term" value="F:ATP-dependent DNA damage sensor activity"/>
    <property type="evidence" value="ECO:0007669"/>
    <property type="project" value="InterPro"/>
</dbReference>
<feature type="domain" description="RecA family profile 1" evidence="6">
    <location>
        <begin position="35"/>
        <end position="70"/>
    </location>
</feature>
<evidence type="ECO:0000313" key="7">
    <source>
        <dbReference type="EMBL" id="TQE93176.1"/>
    </source>
</evidence>
<dbReference type="Proteomes" id="UP000317371">
    <property type="component" value="Unassembled WGS sequence"/>
</dbReference>
<keyword evidence="3" id="KW-0547">Nucleotide-binding</keyword>
<evidence type="ECO:0000256" key="5">
    <source>
        <dbReference type="ARBA" id="ARBA00023172"/>
    </source>
</evidence>
<sequence>MESGKLKALETTLANLNKKYGEGAVMKLGEAKRLQVEVIPTGSLSLDIALGVGGMPRGRIVEIYGPESSG</sequence>
<dbReference type="InterPro" id="IPR013765">
    <property type="entry name" value="DNA_recomb/repair_RecA"/>
</dbReference>
<evidence type="ECO:0000256" key="4">
    <source>
        <dbReference type="ARBA" id="ARBA00022840"/>
    </source>
</evidence>
<protein>
    <recommendedName>
        <fullName evidence="2">Protein RecA</fullName>
    </recommendedName>
</protein>
<proteinExistence type="inferred from homology"/>
<keyword evidence="8" id="KW-1185">Reference proteome</keyword>
<dbReference type="GO" id="GO:0006281">
    <property type="term" value="P:DNA repair"/>
    <property type="evidence" value="ECO:0007669"/>
    <property type="project" value="InterPro"/>
</dbReference>
<keyword evidence="5" id="KW-0233">DNA recombination</keyword>